<evidence type="ECO:0000313" key="2">
    <source>
        <dbReference type="EMBL" id="MBR9971392.1"/>
    </source>
</evidence>
<protein>
    <recommendedName>
        <fullName evidence="4">Lipoprotein</fullName>
    </recommendedName>
</protein>
<keyword evidence="1" id="KW-0732">Signal</keyword>
<keyword evidence="3" id="KW-1185">Reference proteome</keyword>
<evidence type="ECO:0000256" key="1">
    <source>
        <dbReference type="SAM" id="SignalP"/>
    </source>
</evidence>
<proteinExistence type="predicted"/>
<gene>
    <name evidence="2" type="ORF">KEC16_06675</name>
</gene>
<organism evidence="2 3">
    <name type="scientific">Magnetospirillum sulfuroxidans</name>
    <dbReference type="NCBI Taxonomy" id="611300"/>
    <lineage>
        <taxon>Bacteria</taxon>
        <taxon>Pseudomonadati</taxon>
        <taxon>Pseudomonadota</taxon>
        <taxon>Alphaproteobacteria</taxon>
        <taxon>Rhodospirillales</taxon>
        <taxon>Rhodospirillaceae</taxon>
        <taxon>Magnetospirillum</taxon>
    </lineage>
</organism>
<evidence type="ECO:0000313" key="3">
    <source>
        <dbReference type="Proteomes" id="UP000680714"/>
    </source>
</evidence>
<dbReference type="Proteomes" id="UP000680714">
    <property type="component" value="Unassembled WGS sequence"/>
</dbReference>
<evidence type="ECO:0008006" key="4">
    <source>
        <dbReference type="Google" id="ProtNLM"/>
    </source>
</evidence>
<feature type="signal peptide" evidence="1">
    <location>
        <begin position="1"/>
        <end position="21"/>
    </location>
</feature>
<sequence length="197" mass="21138">MMSVKILCAAMGLCLSLAACAVGNTTDYRDVVPPLGVATQKTVAVETIDMRPYVLADDNTPQWVGMVRGGFGNPFGVHTQSGAPLATDLTQATISSLKASGVKAAPATARTASDRNLRITVRDWKTDSMFTTSVYFNAEAEVRDQAGTVLARNAVNDKVVHDNESMNLPSTKLERAKAAFKTFMDRLLDGGIRQALR</sequence>
<accession>A0ABS5IAG0</accession>
<dbReference type="RefSeq" id="WP_211547107.1">
    <property type="nucleotide sequence ID" value="NZ_JAGTUF010000004.1"/>
</dbReference>
<name>A0ABS5IAG0_9PROT</name>
<comment type="caution">
    <text evidence="2">The sequence shown here is derived from an EMBL/GenBank/DDBJ whole genome shotgun (WGS) entry which is preliminary data.</text>
</comment>
<dbReference type="EMBL" id="JAGTUF010000004">
    <property type="protein sequence ID" value="MBR9971392.1"/>
    <property type="molecule type" value="Genomic_DNA"/>
</dbReference>
<reference evidence="2 3" key="1">
    <citation type="submission" date="2021-04" db="EMBL/GenBank/DDBJ databases">
        <title>Magnetospirillum sulfuroxidans sp. nov., a facultative chemolithoautotrophic sulfur-oxidizing alphaproteobacterium isolated from freshwater sediment and proposals for Paramagetospirillum gen. nov., and Magnetospirillaceae fam. nov.</title>
        <authorList>
            <person name="Koziaeva V."/>
            <person name="Geelhoed J.S."/>
            <person name="Sorokin D.Y."/>
            <person name="Grouzdev D.S."/>
        </authorList>
    </citation>
    <scope>NUCLEOTIDE SEQUENCE [LARGE SCALE GENOMIC DNA]</scope>
    <source>
        <strain evidence="2 3">J10</strain>
    </source>
</reference>
<feature type="chain" id="PRO_5046937262" description="Lipoprotein" evidence="1">
    <location>
        <begin position="22"/>
        <end position="197"/>
    </location>
</feature>
<dbReference type="PROSITE" id="PS51257">
    <property type="entry name" value="PROKAR_LIPOPROTEIN"/>
    <property type="match status" value="1"/>
</dbReference>